<accession>A0A9P6D5M7</accession>
<keyword evidence="3" id="KW-1185">Reference proteome</keyword>
<sequence>MSVPEQRLLQQMCNKAETRAQAGALIQRARLQTAPGSGHALGSLSSGLPAICAYIASTRLNNGDVTQQDAQLASCLQPSDFEKALGIIESAIGASRPLMNTRNSTGITYESLFRVHSISESPTMLRIMHEVEQIVIKYAPDTSRRVIICSIFFWTCKVLKISSFTIQPAEFQERNEIDYDNYAYIINILKTRCRDLKADLEDEWAAMQRLQANCSSGSPAKPTRVSMSPTKSPSKKKALRELPSRDTKKHEAGLFSAPETIEPSSPTSPTKRRKLDPPIQSESVAEPSASDAPVDPPTPSTRSITIRRQPTVASPQATTSQAVATISTPRRQRSSVSASPSKKSRGREPEVDVVDTSAMDIDEDAESSSSSDDGDALVSCRFRPVFLDHKQWYRRDPRMARIWRTAEAHKEAMTKLYGHPFQEYRPQAVFSP</sequence>
<evidence type="ECO:0000313" key="3">
    <source>
        <dbReference type="Proteomes" id="UP000807025"/>
    </source>
</evidence>
<dbReference type="AlphaFoldDB" id="A0A9P6D5M7"/>
<feature type="compositionally biased region" description="Polar residues" evidence="1">
    <location>
        <begin position="300"/>
        <end position="328"/>
    </location>
</feature>
<dbReference type="EMBL" id="MU154583">
    <property type="protein sequence ID" value="KAF9493626.1"/>
    <property type="molecule type" value="Genomic_DNA"/>
</dbReference>
<gene>
    <name evidence="2" type="ORF">BDN71DRAFT_1450119</name>
</gene>
<name>A0A9P6D5M7_PLEER</name>
<evidence type="ECO:0008006" key="4">
    <source>
        <dbReference type="Google" id="ProtNLM"/>
    </source>
</evidence>
<organism evidence="2 3">
    <name type="scientific">Pleurotus eryngii</name>
    <name type="common">Boletus of the steppes</name>
    <dbReference type="NCBI Taxonomy" id="5323"/>
    <lineage>
        <taxon>Eukaryota</taxon>
        <taxon>Fungi</taxon>
        <taxon>Dikarya</taxon>
        <taxon>Basidiomycota</taxon>
        <taxon>Agaricomycotina</taxon>
        <taxon>Agaricomycetes</taxon>
        <taxon>Agaricomycetidae</taxon>
        <taxon>Agaricales</taxon>
        <taxon>Pleurotineae</taxon>
        <taxon>Pleurotaceae</taxon>
        <taxon>Pleurotus</taxon>
    </lineage>
</organism>
<comment type="caution">
    <text evidence="2">The sequence shown here is derived from an EMBL/GenBank/DDBJ whole genome shotgun (WGS) entry which is preliminary data.</text>
</comment>
<feature type="compositionally biased region" description="Basic and acidic residues" evidence="1">
    <location>
        <begin position="239"/>
        <end position="252"/>
    </location>
</feature>
<dbReference type="Proteomes" id="UP000807025">
    <property type="component" value="Unassembled WGS sequence"/>
</dbReference>
<protein>
    <recommendedName>
        <fullName evidence="4">Origin recognition complex subunit 6</fullName>
    </recommendedName>
</protein>
<feature type="region of interest" description="Disordered" evidence="1">
    <location>
        <begin position="212"/>
        <end position="375"/>
    </location>
</feature>
<proteinExistence type="predicted"/>
<reference evidence="2" key="1">
    <citation type="submission" date="2020-11" db="EMBL/GenBank/DDBJ databases">
        <authorList>
            <consortium name="DOE Joint Genome Institute"/>
            <person name="Ahrendt S."/>
            <person name="Riley R."/>
            <person name="Andreopoulos W."/>
            <person name="Labutti K."/>
            <person name="Pangilinan J."/>
            <person name="Ruiz-Duenas F.J."/>
            <person name="Barrasa J.M."/>
            <person name="Sanchez-Garcia M."/>
            <person name="Camarero S."/>
            <person name="Miyauchi S."/>
            <person name="Serrano A."/>
            <person name="Linde D."/>
            <person name="Babiker R."/>
            <person name="Drula E."/>
            <person name="Ayuso-Fernandez I."/>
            <person name="Pacheco R."/>
            <person name="Padilla G."/>
            <person name="Ferreira P."/>
            <person name="Barriuso J."/>
            <person name="Kellner H."/>
            <person name="Castanera R."/>
            <person name="Alfaro M."/>
            <person name="Ramirez L."/>
            <person name="Pisabarro A.G."/>
            <person name="Kuo A."/>
            <person name="Tritt A."/>
            <person name="Lipzen A."/>
            <person name="He G."/>
            <person name="Yan M."/>
            <person name="Ng V."/>
            <person name="Cullen D."/>
            <person name="Martin F."/>
            <person name="Rosso M.-N."/>
            <person name="Henrissat B."/>
            <person name="Hibbett D."/>
            <person name="Martinez A.T."/>
            <person name="Grigoriev I.V."/>
        </authorList>
    </citation>
    <scope>NUCLEOTIDE SEQUENCE</scope>
    <source>
        <strain evidence="2">ATCC 90797</strain>
    </source>
</reference>
<evidence type="ECO:0000313" key="2">
    <source>
        <dbReference type="EMBL" id="KAF9493626.1"/>
    </source>
</evidence>
<evidence type="ECO:0000256" key="1">
    <source>
        <dbReference type="SAM" id="MobiDB-lite"/>
    </source>
</evidence>
<dbReference type="OrthoDB" id="3358956at2759"/>
<feature type="compositionally biased region" description="Low complexity" evidence="1">
    <location>
        <begin position="256"/>
        <end position="269"/>
    </location>
</feature>